<dbReference type="PANTHER" id="PTHR40980">
    <property type="entry name" value="PLUG DOMAIN-CONTAINING PROTEIN"/>
    <property type="match status" value="1"/>
</dbReference>
<keyword evidence="3" id="KW-0998">Cell outer membrane</keyword>
<proteinExistence type="inferred from homology"/>
<dbReference type="Pfam" id="PF00593">
    <property type="entry name" value="TonB_dep_Rec_b-barrel"/>
    <property type="match status" value="1"/>
</dbReference>
<accession>A0ABP7SHP7</accession>
<feature type="chain" id="PRO_5045947226" evidence="6">
    <location>
        <begin position="25"/>
        <end position="908"/>
    </location>
</feature>
<reference evidence="10" key="1">
    <citation type="journal article" date="2019" name="Int. J. Syst. Evol. Microbiol.">
        <title>The Global Catalogue of Microorganisms (GCM) 10K type strain sequencing project: providing services to taxonomists for standard genome sequencing and annotation.</title>
        <authorList>
            <consortium name="The Broad Institute Genomics Platform"/>
            <consortium name="The Broad Institute Genome Sequencing Center for Infectious Disease"/>
            <person name="Wu L."/>
            <person name="Ma J."/>
        </authorList>
    </citation>
    <scope>NUCLEOTIDE SEQUENCE [LARGE SCALE GENOMIC DNA]</scope>
    <source>
        <strain evidence="10">JCM 17563</strain>
    </source>
</reference>
<keyword evidence="2 4" id="KW-0472">Membrane</keyword>
<sequence length="908" mass="99738">MNIKTIALGTVGLAALAIATPAFAQAQQPVDPTVEAQTNPADPNDGAPQTDDAVANQEEGEAIVVTGLRRSLQSAQNIKRNSDQIVDAIVAEDIGKLPDVTASAALARITGVQVNRAAAEASDVQVRGLPDISTTYNGREIFTANDRFVAIQDFPAGSVGALEVFKSSTANLVEGGLGGQVNVRSRKPFDFQGFELSGSFNVVDFTQKDDKDWNGNILVSNRWKMGDGSEFGLLVNAAMTNIDFLDSTRESTQIFRDLGGGRFIPDINGLFYGSGNRYRPSANFAAEFRLNPDFRMYVDGLWQGYRGRDSNQWLLVPLFGDTAISNVVVGSDGRVDSVTGTGGNNPDGYYEFVKLNTNTYQFGGGFSADLGAVLWTTDIATTDSKVKRRQINVDYALASSPTRNVDFQVGGPGGPAFDFLNFDTLDPNNYRYRGLFLNNEERSGKDLQVRSDLEWDTGFANLPKAQFGVRFSNRKADFQGGSDYRGSPFRSFDDVPVELAERPCGFDYENYQAETCFLGPKYGNVFGNSLALARFAGFATDDIAYDPLRAYDAKEKSAAVYGQVRYEFDAGFPIDGLIGLRAVHTDSTVNGVRRTFPGDTRTPISVSNKYTDFLPNASMRLQFRRNLQARLAYTETRTRANFADLNPGSTLDAPTGACAISGPTSSQCFRTGGGGNPDLQPINSRNYDATIEYYFGRQGQLSAAIFRREIRNFIFGGVTDIPEGTTVNFIRYSSPVNGGKGKINGLELAATTFFDYDFLPRFARGFGVQANYTYIDASTELAPQYSNNFPGQQRFPGVSKHAANLIGLYEQGPLSARLAYNWRSKFVREYTDNFQGQAPVIQKSLGQLDFSASYTPFRNVTVAFDALNLLAGSQPIRTERYSPFAQQTFDFQTKYLERVYSLGIRFRY</sequence>
<evidence type="ECO:0000259" key="7">
    <source>
        <dbReference type="Pfam" id="PF00593"/>
    </source>
</evidence>
<dbReference type="PANTHER" id="PTHR40980:SF3">
    <property type="entry name" value="TONB-DEPENDENT RECEPTOR-LIKE BETA-BARREL DOMAIN-CONTAINING PROTEIN"/>
    <property type="match status" value="1"/>
</dbReference>
<dbReference type="InterPro" id="IPR000531">
    <property type="entry name" value="Beta-barrel_TonB"/>
</dbReference>
<evidence type="ECO:0000256" key="3">
    <source>
        <dbReference type="ARBA" id="ARBA00023237"/>
    </source>
</evidence>
<evidence type="ECO:0000313" key="9">
    <source>
        <dbReference type="EMBL" id="GAA4011668.1"/>
    </source>
</evidence>
<evidence type="ECO:0000259" key="8">
    <source>
        <dbReference type="Pfam" id="PF07715"/>
    </source>
</evidence>
<comment type="caution">
    <text evidence="9">The sequence shown here is derived from an EMBL/GenBank/DDBJ whole genome shotgun (WGS) entry which is preliminary data.</text>
</comment>
<comment type="similarity">
    <text evidence="4">Belongs to the TonB-dependent receptor family.</text>
</comment>
<evidence type="ECO:0000256" key="5">
    <source>
        <dbReference type="SAM" id="MobiDB-lite"/>
    </source>
</evidence>
<dbReference type="Gene3D" id="2.170.130.10">
    <property type="entry name" value="TonB-dependent receptor, plug domain"/>
    <property type="match status" value="1"/>
</dbReference>
<feature type="domain" description="TonB-dependent receptor-like beta-barrel" evidence="7">
    <location>
        <begin position="405"/>
        <end position="869"/>
    </location>
</feature>
<keyword evidence="9" id="KW-0675">Receptor</keyword>
<dbReference type="EMBL" id="BAABBQ010000001">
    <property type="protein sequence ID" value="GAA4011668.1"/>
    <property type="molecule type" value="Genomic_DNA"/>
</dbReference>
<dbReference type="NCBIfam" id="TIGR01782">
    <property type="entry name" value="TonB-Xanth-Caul"/>
    <property type="match status" value="1"/>
</dbReference>
<protein>
    <submittedName>
        <fullName evidence="9">TonB-dependent receptor</fullName>
    </submittedName>
</protein>
<feature type="region of interest" description="Disordered" evidence="5">
    <location>
        <begin position="29"/>
        <end position="53"/>
    </location>
</feature>
<dbReference type="Pfam" id="PF07715">
    <property type="entry name" value="Plug"/>
    <property type="match status" value="1"/>
</dbReference>
<organism evidence="9 10">
    <name type="scientific">Sphingomonas swuensis</name>
    <dbReference type="NCBI Taxonomy" id="977800"/>
    <lineage>
        <taxon>Bacteria</taxon>
        <taxon>Pseudomonadati</taxon>
        <taxon>Pseudomonadota</taxon>
        <taxon>Alphaproteobacteria</taxon>
        <taxon>Sphingomonadales</taxon>
        <taxon>Sphingomonadaceae</taxon>
        <taxon>Sphingomonas</taxon>
    </lineage>
</organism>
<evidence type="ECO:0000256" key="2">
    <source>
        <dbReference type="ARBA" id="ARBA00023136"/>
    </source>
</evidence>
<name>A0ABP7SHP7_9SPHN</name>
<gene>
    <name evidence="9" type="ORF">GCM10022280_06670</name>
</gene>
<feature type="signal peptide" evidence="6">
    <location>
        <begin position="1"/>
        <end position="24"/>
    </location>
</feature>
<dbReference type="InterPro" id="IPR010104">
    <property type="entry name" value="TonB_rcpt_bac"/>
</dbReference>
<evidence type="ECO:0000256" key="1">
    <source>
        <dbReference type="ARBA" id="ARBA00004442"/>
    </source>
</evidence>
<dbReference type="SUPFAM" id="SSF56935">
    <property type="entry name" value="Porins"/>
    <property type="match status" value="1"/>
</dbReference>
<evidence type="ECO:0000313" key="10">
    <source>
        <dbReference type="Proteomes" id="UP001500235"/>
    </source>
</evidence>
<dbReference type="Gene3D" id="2.40.170.20">
    <property type="entry name" value="TonB-dependent receptor, beta-barrel domain"/>
    <property type="match status" value="1"/>
</dbReference>
<evidence type="ECO:0000256" key="4">
    <source>
        <dbReference type="RuleBase" id="RU003357"/>
    </source>
</evidence>
<dbReference type="Proteomes" id="UP001500235">
    <property type="component" value="Unassembled WGS sequence"/>
</dbReference>
<dbReference type="RefSeq" id="WP_344705973.1">
    <property type="nucleotide sequence ID" value="NZ_BAABBQ010000001.1"/>
</dbReference>
<keyword evidence="10" id="KW-1185">Reference proteome</keyword>
<keyword evidence="4" id="KW-0798">TonB box</keyword>
<feature type="domain" description="TonB-dependent receptor plug" evidence="8">
    <location>
        <begin position="79"/>
        <end position="179"/>
    </location>
</feature>
<evidence type="ECO:0000256" key="6">
    <source>
        <dbReference type="SAM" id="SignalP"/>
    </source>
</evidence>
<keyword evidence="6" id="KW-0732">Signal</keyword>
<dbReference type="InterPro" id="IPR012910">
    <property type="entry name" value="Plug_dom"/>
</dbReference>
<dbReference type="InterPro" id="IPR036942">
    <property type="entry name" value="Beta-barrel_TonB_sf"/>
</dbReference>
<dbReference type="InterPro" id="IPR037066">
    <property type="entry name" value="Plug_dom_sf"/>
</dbReference>
<comment type="subcellular location">
    <subcellularLocation>
        <location evidence="1 4">Cell outer membrane</location>
    </subcellularLocation>
</comment>